<organism evidence="1">
    <name type="scientific">marine sediment metagenome</name>
    <dbReference type="NCBI Taxonomy" id="412755"/>
    <lineage>
        <taxon>unclassified sequences</taxon>
        <taxon>metagenomes</taxon>
        <taxon>ecological metagenomes</taxon>
    </lineage>
</organism>
<name>A0A0F8WF77_9ZZZZ</name>
<accession>A0A0F8WF77</accession>
<gene>
    <name evidence="1" type="ORF">LCGC14_3161780</name>
</gene>
<reference evidence="1" key="1">
    <citation type="journal article" date="2015" name="Nature">
        <title>Complex archaea that bridge the gap between prokaryotes and eukaryotes.</title>
        <authorList>
            <person name="Spang A."/>
            <person name="Saw J.H."/>
            <person name="Jorgensen S.L."/>
            <person name="Zaremba-Niedzwiedzka K."/>
            <person name="Martijn J."/>
            <person name="Lind A.E."/>
            <person name="van Eijk R."/>
            <person name="Schleper C."/>
            <person name="Guy L."/>
            <person name="Ettema T.J."/>
        </authorList>
    </citation>
    <scope>NUCLEOTIDE SEQUENCE</scope>
</reference>
<comment type="caution">
    <text evidence="1">The sequence shown here is derived from an EMBL/GenBank/DDBJ whole genome shotgun (WGS) entry which is preliminary data.</text>
</comment>
<evidence type="ECO:0000313" key="1">
    <source>
        <dbReference type="EMBL" id="KKK46785.1"/>
    </source>
</evidence>
<sequence length="165" mass="17849">MRAGENESYLKQYYWLDGGTITVQQALLGAAALTHAAVEALAAANKVLIQVPQGWIALELRFYSDSAAGTIDIVELYAAATSDSRPDHYRHFAQLTLTVGTQEYGSNKFHDTVVAVSNWLTNKGTVSPANDTFGSYVFNLHGHGSILAIASTKGSTTLFCDYKKV</sequence>
<dbReference type="AlphaFoldDB" id="A0A0F8WF77"/>
<protein>
    <submittedName>
        <fullName evidence="1">Uncharacterized protein</fullName>
    </submittedName>
</protein>
<dbReference type="EMBL" id="LAZR01069907">
    <property type="protein sequence ID" value="KKK46785.1"/>
    <property type="molecule type" value="Genomic_DNA"/>
</dbReference>
<proteinExistence type="predicted"/>